<feature type="repeat" description="ANK" evidence="3">
    <location>
        <begin position="1022"/>
        <end position="1054"/>
    </location>
</feature>
<dbReference type="PANTHER" id="PTHR24198:SF165">
    <property type="entry name" value="ANKYRIN REPEAT-CONTAINING PROTEIN-RELATED"/>
    <property type="match status" value="1"/>
</dbReference>
<feature type="domain" description="GPI inositol-deacylase winged helix" evidence="6">
    <location>
        <begin position="479"/>
        <end position="572"/>
    </location>
</feature>
<evidence type="ECO:0000256" key="4">
    <source>
        <dbReference type="SAM" id="MobiDB-lite"/>
    </source>
</evidence>
<reference evidence="7" key="1">
    <citation type="submission" date="2023-03" db="EMBL/GenBank/DDBJ databases">
        <title>Complete genome of Cladonia borealis.</title>
        <authorList>
            <person name="Park H."/>
        </authorList>
    </citation>
    <scope>NUCLEOTIDE SEQUENCE</scope>
    <source>
        <strain evidence="7">ANT050790</strain>
    </source>
</reference>
<proteinExistence type="predicted"/>
<evidence type="ECO:0000256" key="3">
    <source>
        <dbReference type="PROSITE-ProRule" id="PRU00023"/>
    </source>
</evidence>
<dbReference type="InterPro" id="IPR002110">
    <property type="entry name" value="Ankyrin_rpt"/>
</dbReference>
<keyword evidence="1" id="KW-0677">Repeat</keyword>
<feature type="repeat" description="ANK" evidence="3">
    <location>
        <begin position="837"/>
        <end position="870"/>
    </location>
</feature>
<evidence type="ECO:0000313" key="7">
    <source>
        <dbReference type="EMBL" id="KAK0510795.1"/>
    </source>
</evidence>
<evidence type="ECO:0000259" key="6">
    <source>
        <dbReference type="Pfam" id="PF22939"/>
    </source>
</evidence>
<keyword evidence="8" id="KW-1185">Reference proteome</keyword>
<gene>
    <name evidence="7" type="ORF">JMJ35_007227</name>
</gene>
<accession>A0AA39V7R4</accession>
<dbReference type="Proteomes" id="UP001166286">
    <property type="component" value="Unassembled WGS sequence"/>
</dbReference>
<feature type="repeat" description="ANK" evidence="3">
    <location>
        <begin position="1119"/>
        <end position="1151"/>
    </location>
</feature>
<dbReference type="PROSITE" id="PS50088">
    <property type="entry name" value="ANK_REPEAT"/>
    <property type="match status" value="6"/>
</dbReference>
<dbReference type="InterPro" id="IPR036770">
    <property type="entry name" value="Ankyrin_rpt-contain_sf"/>
</dbReference>
<feature type="repeat" description="ANK" evidence="3">
    <location>
        <begin position="1239"/>
        <end position="1271"/>
    </location>
</feature>
<dbReference type="EMBL" id="JAFEKC020000015">
    <property type="protein sequence ID" value="KAK0510795.1"/>
    <property type="molecule type" value="Genomic_DNA"/>
</dbReference>
<feature type="domain" description="NWD NACHT-NTPase N-terminal" evidence="5">
    <location>
        <begin position="105"/>
        <end position="308"/>
    </location>
</feature>
<feature type="repeat" description="ANK" evidence="3">
    <location>
        <begin position="880"/>
        <end position="912"/>
    </location>
</feature>
<name>A0AA39V7R4_9LECA</name>
<dbReference type="PANTHER" id="PTHR24198">
    <property type="entry name" value="ANKYRIN REPEAT AND PROTEIN KINASE DOMAIN-CONTAINING PROTEIN"/>
    <property type="match status" value="1"/>
</dbReference>
<comment type="caution">
    <text evidence="7">The sequence shown here is derived from an EMBL/GenBank/DDBJ whole genome shotgun (WGS) entry which is preliminary data.</text>
</comment>
<protein>
    <recommendedName>
        <fullName evidence="9">NWD NACHT-NTPase N-terminal domain-containing protein</fullName>
    </recommendedName>
</protein>
<sequence length="1296" mass="143205">MQSRERKRDRLASIFRVKPNVAPSENDEAGRIAGGWGSVLTAPDAPDLLTEGMLTPEFDEHNQRKSLDANVSPNQSQNDRNKTVIAPAISTTATKAVGNLNRRVDLWRRAYQDLETREKALVDAFERSITKIANPTADAEQTPLAHETIQMIVKQKIDARKAKRISIHLGKYSVEFRAMGEKIIEGILWSSTFIGTAVSAQPYAALAWSGVSIILPLLLNNSRQNLAMMEGLEKITNLMQIFRIREEIYLQDVTRPTRPDLEAAVVQLYSAVFEYEARVIIHLSDPPAKRAISGAWDSAMTRIQDAKQHCEEFANLFDRSREAEQFASIKETLTSLRSFQEEHQRYRQEDQEAGLLQILSSDYKSDKRIISERSEGTCEWFFHNQAFIDWQDSNMTSLLWVSGDVQRPMGDTHDMRQRLGSSGKQQFIAEHLKSRDNRTYLWLFLIADIIKKSSIEYSKFQNVEKLLLGLPDKVSDAYDRILSRSKEPELTKKLLKIIVAALRPLTLTEANIALTIAMCHQQGMAYEELELWPSNDFPSILKDLCGLMVTIHNDKLSLCHSTVKKFLIAESLVDDPKATQQVSTDGSAGNAITQRHWEGCLNMSNAHGLMCQICLKYLMLSNFAIHVGGIGQIDNLESDDVDDIDEESDGRSFELVDRNGGARSLNAFVEESLENYAFLDYCALNWPYHYRQQDQQHRSILQVEAELMCNPNSAFFVNWASMLSSQSGVDFLSGCDGLGIASYLGLVDLVERLSLLVVDIDAYQCLCPAFPGEVTALRIAIERGFPDVVRVLLERGSDSSLQDQYGGSPLHEALQAKGVVRFLVEQGADLEAPTGHSNRTPLQEALRLGGFERQVVVLLKYGADFKAHTNSEENLGFVESGESALHIAAYGTHANVVDLLIKRGTDVNAFRGSHGTTLIAACSGSRNSTERLKTVRTLVENGAEIHAEKRLGGNAMQAASFNDQAEIVAFLLLKGADVNSWGGEYGTALIAACCHLGKEEETLETVKVLITNGADVNYSGANRGSALYQAALNGHHNVVRFLIETKADVNTWNNPLKTPLVATYRGEDNDMAMAKLMLDNGADMNASESHAVMLASMLGSTEMVSFLVENGASLKATESGTTALHAAAMNARADTANSLISFGVDVNSHHSLLGTPLHFACSEVADEIMAAETNEPEMAFDSSHDRSLEDNTHSLLARTDELVTGSLYAGIRKEVSAKRLALVSLLVEKRADGNALRAGGISVLHDALERDDRQLLDFLISKGATLDQERKDTNTEEIKRCNAGPDDDDRGSNKAK</sequence>
<evidence type="ECO:0000256" key="2">
    <source>
        <dbReference type="ARBA" id="ARBA00023043"/>
    </source>
</evidence>
<dbReference type="Gene3D" id="1.25.40.20">
    <property type="entry name" value="Ankyrin repeat-containing domain"/>
    <property type="match status" value="3"/>
</dbReference>
<dbReference type="Pfam" id="PF22939">
    <property type="entry name" value="WHD_GPIID"/>
    <property type="match status" value="1"/>
</dbReference>
<evidence type="ECO:0000259" key="5">
    <source>
        <dbReference type="Pfam" id="PF17100"/>
    </source>
</evidence>
<feature type="compositionally biased region" description="Basic and acidic residues" evidence="4">
    <location>
        <begin position="1269"/>
        <end position="1280"/>
    </location>
</feature>
<dbReference type="SUPFAM" id="SSF48403">
    <property type="entry name" value="Ankyrin repeat"/>
    <property type="match status" value="2"/>
</dbReference>
<dbReference type="Pfam" id="PF12796">
    <property type="entry name" value="Ank_2"/>
    <property type="match status" value="3"/>
</dbReference>
<feature type="region of interest" description="Disordered" evidence="4">
    <location>
        <begin position="1269"/>
        <end position="1296"/>
    </location>
</feature>
<evidence type="ECO:0008006" key="9">
    <source>
        <dbReference type="Google" id="ProtNLM"/>
    </source>
</evidence>
<dbReference type="Pfam" id="PF00023">
    <property type="entry name" value="Ank"/>
    <property type="match status" value="1"/>
</dbReference>
<organism evidence="7 8">
    <name type="scientific">Cladonia borealis</name>
    <dbReference type="NCBI Taxonomy" id="184061"/>
    <lineage>
        <taxon>Eukaryota</taxon>
        <taxon>Fungi</taxon>
        <taxon>Dikarya</taxon>
        <taxon>Ascomycota</taxon>
        <taxon>Pezizomycotina</taxon>
        <taxon>Lecanoromycetes</taxon>
        <taxon>OSLEUM clade</taxon>
        <taxon>Lecanoromycetidae</taxon>
        <taxon>Lecanorales</taxon>
        <taxon>Lecanorineae</taxon>
        <taxon>Cladoniaceae</taxon>
        <taxon>Cladonia</taxon>
    </lineage>
</organism>
<dbReference type="Pfam" id="PF17100">
    <property type="entry name" value="NACHT_N"/>
    <property type="match status" value="1"/>
</dbReference>
<keyword evidence="2 3" id="KW-0040">ANK repeat</keyword>
<evidence type="ECO:0000256" key="1">
    <source>
        <dbReference type="ARBA" id="ARBA00022737"/>
    </source>
</evidence>
<dbReference type="PROSITE" id="PS50297">
    <property type="entry name" value="ANK_REP_REGION"/>
    <property type="match status" value="5"/>
</dbReference>
<dbReference type="SMART" id="SM00248">
    <property type="entry name" value="ANK"/>
    <property type="match status" value="12"/>
</dbReference>
<dbReference type="InterPro" id="IPR054471">
    <property type="entry name" value="GPIID_WHD"/>
</dbReference>
<feature type="repeat" description="ANK" evidence="3">
    <location>
        <begin position="772"/>
        <end position="804"/>
    </location>
</feature>
<dbReference type="InterPro" id="IPR031359">
    <property type="entry name" value="NACHT_N"/>
</dbReference>
<evidence type="ECO:0000313" key="8">
    <source>
        <dbReference type="Proteomes" id="UP001166286"/>
    </source>
</evidence>